<dbReference type="PANTHER" id="PTHR12110">
    <property type="entry name" value="HYDROXYPYRUVATE ISOMERASE"/>
    <property type="match status" value="1"/>
</dbReference>
<evidence type="ECO:0000313" key="3">
    <source>
        <dbReference type="Proteomes" id="UP000199679"/>
    </source>
</evidence>
<dbReference type="Gene3D" id="3.20.20.150">
    <property type="entry name" value="Divalent-metal-dependent TIM barrel enzymes"/>
    <property type="match status" value="1"/>
</dbReference>
<gene>
    <name evidence="2" type="ORF">SAMN05216490_1651</name>
</gene>
<keyword evidence="3" id="KW-1185">Reference proteome</keyword>
<name>A0A1H1UET3_MUCMA</name>
<dbReference type="PANTHER" id="PTHR12110:SF41">
    <property type="entry name" value="INOSOSE DEHYDRATASE"/>
    <property type="match status" value="1"/>
</dbReference>
<proteinExistence type="predicted"/>
<reference evidence="2 3" key="1">
    <citation type="submission" date="2016-10" db="EMBL/GenBank/DDBJ databases">
        <authorList>
            <person name="de Groot N.N."/>
        </authorList>
    </citation>
    <scope>NUCLEOTIDE SEQUENCE [LARGE SCALE GENOMIC DNA]</scope>
    <source>
        <strain evidence="2 3">MP1X4</strain>
    </source>
</reference>
<evidence type="ECO:0000259" key="1">
    <source>
        <dbReference type="Pfam" id="PF01261"/>
    </source>
</evidence>
<accession>A0A1H1UET3</accession>
<dbReference type="STRING" id="652787.SAMN05216490_1651"/>
<feature type="domain" description="Xylose isomerase-like TIM barrel" evidence="1">
    <location>
        <begin position="73"/>
        <end position="301"/>
    </location>
</feature>
<dbReference type="SUPFAM" id="SSF51658">
    <property type="entry name" value="Xylose isomerase-like"/>
    <property type="match status" value="1"/>
</dbReference>
<dbReference type="InterPro" id="IPR050312">
    <property type="entry name" value="IolE/XylAMocC-like"/>
</dbReference>
<dbReference type="Pfam" id="PF01261">
    <property type="entry name" value="AP_endonuc_2"/>
    <property type="match status" value="1"/>
</dbReference>
<organism evidence="2 3">
    <name type="scientific">Mucilaginibacter mallensis</name>
    <dbReference type="NCBI Taxonomy" id="652787"/>
    <lineage>
        <taxon>Bacteria</taxon>
        <taxon>Pseudomonadati</taxon>
        <taxon>Bacteroidota</taxon>
        <taxon>Sphingobacteriia</taxon>
        <taxon>Sphingobacteriales</taxon>
        <taxon>Sphingobacteriaceae</taxon>
        <taxon>Mucilaginibacter</taxon>
    </lineage>
</organism>
<sequence length="304" mass="34045">MNRVGNLKYNNINLMKIFMARYKFYSCLFIAFCIITNVYAQGSDLLFPQSPGIVSYTYRDSFQKDMPGTLDIVKGNGITDIEFSSLFGKTAAEIRKLMDERGIHCSSFGVSYDDLINKTDEVAKNAKALGASYVRVAGIPHKGTFTLENAQKAVEDFNKYGKILKEKYGLEFIYHNHGFEFVPYQDGTLYDYLVKNTDPKYVSFELDILWAFFPGQDPAGLLNKYGSRYKALHVKDLKKGVPGNSTGGTSADNDVVLGTGQINIAEVMHAAIKAGVQHYYIEDESSNSLTQVPESIKYLNNLKK</sequence>
<dbReference type="GO" id="GO:0016853">
    <property type="term" value="F:isomerase activity"/>
    <property type="evidence" value="ECO:0007669"/>
    <property type="project" value="UniProtKB-KW"/>
</dbReference>
<evidence type="ECO:0000313" key="2">
    <source>
        <dbReference type="EMBL" id="SDS70706.1"/>
    </source>
</evidence>
<dbReference type="EMBL" id="LT629740">
    <property type="protein sequence ID" value="SDS70706.1"/>
    <property type="molecule type" value="Genomic_DNA"/>
</dbReference>
<dbReference type="InterPro" id="IPR013022">
    <property type="entry name" value="Xyl_isomerase-like_TIM-brl"/>
</dbReference>
<protein>
    <submittedName>
        <fullName evidence="2">Sugar phosphate isomerase/epimerase</fullName>
    </submittedName>
</protein>
<dbReference type="AlphaFoldDB" id="A0A1H1UET3"/>
<dbReference type="InterPro" id="IPR036237">
    <property type="entry name" value="Xyl_isomerase-like_sf"/>
</dbReference>
<keyword evidence="2" id="KW-0413">Isomerase</keyword>
<dbReference type="Proteomes" id="UP000199679">
    <property type="component" value="Chromosome I"/>
</dbReference>